<dbReference type="RefSeq" id="WP_133870708.1">
    <property type="nucleotide sequence ID" value="NZ_SOAU01000001.1"/>
</dbReference>
<evidence type="ECO:0000313" key="2">
    <source>
        <dbReference type="Proteomes" id="UP000294558"/>
    </source>
</evidence>
<comment type="caution">
    <text evidence="1">The sequence shown here is derived from an EMBL/GenBank/DDBJ whole genome shotgun (WGS) entry which is preliminary data.</text>
</comment>
<dbReference type="OrthoDB" id="4614415at2"/>
<accession>A0A4R7I6L5</accession>
<dbReference type="AlphaFoldDB" id="A0A4R7I6L5"/>
<dbReference type="SUPFAM" id="SSF53448">
    <property type="entry name" value="Nucleotide-diphospho-sugar transferases"/>
    <property type="match status" value="1"/>
</dbReference>
<evidence type="ECO:0008006" key="3">
    <source>
        <dbReference type="Google" id="ProtNLM"/>
    </source>
</evidence>
<organism evidence="1 2">
    <name type="scientific">Ilumatobacter fluminis</name>
    <dbReference type="NCBI Taxonomy" id="467091"/>
    <lineage>
        <taxon>Bacteria</taxon>
        <taxon>Bacillati</taxon>
        <taxon>Actinomycetota</taxon>
        <taxon>Acidimicrobiia</taxon>
        <taxon>Acidimicrobiales</taxon>
        <taxon>Ilumatobacteraceae</taxon>
        <taxon>Ilumatobacter</taxon>
    </lineage>
</organism>
<dbReference type="InterPro" id="IPR029044">
    <property type="entry name" value="Nucleotide-diphossugar_trans"/>
</dbReference>
<reference evidence="1 2" key="1">
    <citation type="submission" date="2019-03" db="EMBL/GenBank/DDBJ databases">
        <title>Sequencing the genomes of 1000 actinobacteria strains.</title>
        <authorList>
            <person name="Klenk H.-P."/>
        </authorList>
    </citation>
    <scope>NUCLEOTIDE SEQUENCE [LARGE SCALE GENOMIC DNA]</scope>
    <source>
        <strain evidence="1 2">DSM 18936</strain>
    </source>
</reference>
<keyword evidence="2" id="KW-1185">Reference proteome</keyword>
<proteinExistence type="predicted"/>
<dbReference type="EMBL" id="SOAU01000001">
    <property type="protein sequence ID" value="TDT18496.1"/>
    <property type="molecule type" value="Genomic_DNA"/>
</dbReference>
<sequence>MIAFITSIRHPANSGDYGRVELLLQRTLASICQQTSNDFVVFVVGNDTPGFPLPPSVTFLKVDFPPPASADGFHARRDDFVWDKGTKIGAGIVAAREVDPEYVMIFDADDFVDRRLAEYANSRPGRSGWVIDRGYMYSMSRNALRKQDAFNRTCGTCHIISAAAYPRTKLTTGASQSDIANSFGPFLDNALGAHRDTAAWFEHRGVVLDPLPFRGAVYHVDTGENHSGKQLTGVAPPLSRALSARFGIPLDSGFAKRCLSAAGPTPILETLEMTSDKAVRLAKRGRDRRR</sequence>
<gene>
    <name evidence="1" type="ORF">BDK89_4117</name>
</gene>
<protein>
    <recommendedName>
        <fullName evidence="3">Glycosyl transferase family 2</fullName>
    </recommendedName>
</protein>
<dbReference type="CDD" id="cd00761">
    <property type="entry name" value="Glyco_tranf_GTA_type"/>
    <property type="match status" value="1"/>
</dbReference>
<name>A0A4R7I6L5_9ACTN</name>
<dbReference type="Proteomes" id="UP000294558">
    <property type="component" value="Unassembled WGS sequence"/>
</dbReference>
<evidence type="ECO:0000313" key="1">
    <source>
        <dbReference type="EMBL" id="TDT18496.1"/>
    </source>
</evidence>